<evidence type="ECO:0000313" key="3">
    <source>
        <dbReference type="Proteomes" id="UP000244906"/>
    </source>
</evidence>
<dbReference type="Pfam" id="PF16137">
    <property type="entry name" value="DUF4845"/>
    <property type="match status" value="1"/>
</dbReference>
<keyword evidence="1" id="KW-0812">Transmembrane</keyword>
<accession>A0A2V1GTB3</accession>
<dbReference type="RefSeq" id="WP_116688690.1">
    <property type="nucleotide sequence ID" value="NZ_CAWNYD010000011.1"/>
</dbReference>
<organism evidence="2 3">
    <name type="scientific">Pelagibaculum spongiae</name>
    <dbReference type="NCBI Taxonomy" id="2080658"/>
    <lineage>
        <taxon>Bacteria</taxon>
        <taxon>Pseudomonadati</taxon>
        <taxon>Pseudomonadota</taxon>
        <taxon>Gammaproteobacteria</taxon>
        <taxon>Oceanospirillales</taxon>
        <taxon>Pelagibaculum</taxon>
    </lineage>
</organism>
<proteinExistence type="predicted"/>
<sequence>MKNNKQKGMTLIGILFVLIIAGFFAMMIVKIAPLYMKQFAVADVMETVSNKADIGKMSSAQIKALVSKNMSINGVENFDGSVISFKRNGSVRTMRVNYEDRTGLFGRLNAALVFDQEVTIK</sequence>
<keyword evidence="1" id="KW-0472">Membrane</keyword>
<dbReference type="EMBL" id="QDDL01000011">
    <property type="protein sequence ID" value="PVZ64935.1"/>
    <property type="molecule type" value="Genomic_DNA"/>
</dbReference>
<keyword evidence="3" id="KW-1185">Reference proteome</keyword>
<dbReference type="Proteomes" id="UP000244906">
    <property type="component" value="Unassembled WGS sequence"/>
</dbReference>
<protein>
    <recommendedName>
        <fullName evidence="4">DUF4845 domain-containing protein</fullName>
    </recommendedName>
</protein>
<evidence type="ECO:0008006" key="4">
    <source>
        <dbReference type="Google" id="ProtNLM"/>
    </source>
</evidence>
<dbReference type="InterPro" id="IPR032314">
    <property type="entry name" value="DUF4845"/>
</dbReference>
<dbReference type="OrthoDB" id="6078083at2"/>
<evidence type="ECO:0000256" key="1">
    <source>
        <dbReference type="SAM" id="Phobius"/>
    </source>
</evidence>
<reference evidence="2 3" key="1">
    <citation type="submission" date="2018-04" db="EMBL/GenBank/DDBJ databases">
        <title>Thalassorhabdus spongiae gen. nov., sp. nov., isolated from a marine sponge in South-West Iceland.</title>
        <authorList>
            <person name="Knobloch S."/>
            <person name="Daussin A."/>
            <person name="Johannsson R."/>
            <person name="Marteinsson V.T."/>
        </authorList>
    </citation>
    <scope>NUCLEOTIDE SEQUENCE [LARGE SCALE GENOMIC DNA]</scope>
    <source>
        <strain evidence="2 3">Hp12</strain>
    </source>
</reference>
<comment type="caution">
    <text evidence="2">The sequence shown here is derived from an EMBL/GenBank/DDBJ whole genome shotgun (WGS) entry which is preliminary data.</text>
</comment>
<keyword evidence="1" id="KW-1133">Transmembrane helix</keyword>
<name>A0A2V1GTB3_9GAMM</name>
<evidence type="ECO:0000313" key="2">
    <source>
        <dbReference type="EMBL" id="PVZ64935.1"/>
    </source>
</evidence>
<feature type="transmembrane region" description="Helical" evidence="1">
    <location>
        <begin position="12"/>
        <end position="36"/>
    </location>
</feature>
<gene>
    <name evidence="2" type="ORF">DC094_18910</name>
</gene>
<dbReference type="AlphaFoldDB" id="A0A2V1GTB3"/>